<feature type="domain" description="SH3" evidence="4">
    <location>
        <begin position="1"/>
        <end position="28"/>
    </location>
</feature>
<dbReference type="PANTHER" id="PTHR14234:SF19">
    <property type="entry name" value="RIM-BINDING PROTEIN, ISOFORM F"/>
    <property type="match status" value="1"/>
</dbReference>
<evidence type="ECO:0000256" key="2">
    <source>
        <dbReference type="PROSITE-ProRule" id="PRU00192"/>
    </source>
</evidence>
<sequence>MDDDGFFMGELNGVRGLVPSNFLTEAPLDYETGARGGGRRPMPPHLGPPDHRRPPGPGARGPPPPPREGAAGGHGPPHARDERGVRKGRKKMIESTLSSKFGNIIDALRNHYDGQADPRGGRAGGAGRGRGGPSSSASSGANPPGHPSDRAPGDLKPTQQRTGRGVPAVLPEFSPVTEPPDPAVPGTSAAKVTSTVTSTTTTTGTSANPITSKLPGVLAEAPGSLMQKFSDLTHTIGGGGAEGGEGSILSKGKDLIFKRFGL</sequence>
<dbReference type="STRING" id="48709.A0A1D2N9S5"/>
<comment type="caution">
    <text evidence="5">The sequence shown here is derived from an EMBL/GenBank/DDBJ whole genome shotgun (WGS) entry which is preliminary data.</text>
</comment>
<feature type="compositionally biased region" description="Gly residues" evidence="3">
    <location>
        <begin position="121"/>
        <end position="132"/>
    </location>
</feature>
<dbReference type="AlphaFoldDB" id="A0A1D2N9S5"/>
<evidence type="ECO:0000313" key="6">
    <source>
        <dbReference type="Proteomes" id="UP000094527"/>
    </source>
</evidence>
<feature type="compositionally biased region" description="Low complexity" evidence="3">
    <location>
        <begin position="186"/>
        <end position="206"/>
    </location>
</feature>
<dbReference type="GO" id="GO:0045202">
    <property type="term" value="C:synapse"/>
    <property type="evidence" value="ECO:0007669"/>
    <property type="project" value="GOC"/>
</dbReference>
<feature type="compositionally biased region" description="Pro residues" evidence="3">
    <location>
        <begin position="55"/>
        <end position="67"/>
    </location>
</feature>
<proteinExistence type="predicted"/>
<evidence type="ECO:0000313" key="5">
    <source>
        <dbReference type="EMBL" id="ODN02009.1"/>
    </source>
</evidence>
<reference evidence="5 6" key="1">
    <citation type="journal article" date="2016" name="Genome Biol. Evol.">
        <title>Gene Family Evolution Reflects Adaptation to Soil Environmental Stressors in the Genome of the Collembolan Orchesella cincta.</title>
        <authorList>
            <person name="Faddeeva-Vakhrusheva A."/>
            <person name="Derks M.F."/>
            <person name="Anvar S.Y."/>
            <person name="Agamennone V."/>
            <person name="Suring W."/>
            <person name="Smit S."/>
            <person name="van Straalen N.M."/>
            <person name="Roelofs D."/>
        </authorList>
    </citation>
    <scope>NUCLEOTIDE SEQUENCE [LARGE SCALE GENOMIC DNA]</scope>
    <source>
        <tissue evidence="5">Mixed pool</tissue>
    </source>
</reference>
<dbReference type="Proteomes" id="UP000094527">
    <property type="component" value="Unassembled WGS sequence"/>
</dbReference>
<dbReference type="OMA" id="NWQQARG"/>
<evidence type="ECO:0000256" key="3">
    <source>
        <dbReference type="SAM" id="MobiDB-lite"/>
    </source>
</evidence>
<gene>
    <name evidence="5" type="ORF">Ocin01_04663</name>
</gene>
<keyword evidence="1 2" id="KW-0728">SH3 domain</keyword>
<dbReference type="InterPro" id="IPR001452">
    <property type="entry name" value="SH3_domain"/>
</dbReference>
<keyword evidence="6" id="KW-1185">Reference proteome</keyword>
<name>A0A1D2N9S5_ORCCI</name>
<accession>A0A1D2N9S5</accession>
<dbReference type="GO" id="GO:0007274">
    <property type="term" value="P:neuromuscular synaptic transmission"/>
    <property type="evidence" value="ECO:0007669"/>
    <property type="project" value="TreeGrafter"/>
</dbReference>
<dbReference type="PANTHER" id="PTHR14234">
    <property type="entry name" value="RIM BINDING PROTEIN-RELATED"/>
    <property type="match status" value="1"/>
</dbReference>
<dbReference type="InterPro" id="IPR036028">
    <property type="entry name" value="SH3-like_dom_sf"/>
</dbReference>
<dbReference type="EMBL" id="LJIJ01000129">
    <property type="protein sequence ID" value="ODN02009.1"/>
    <property type="molecule type" value="Genomic_DNA"/>
</dbReference>
<dbReference type="OrthoDB" id="4158657at2759"/>
<feature type="region of interest" description="Disordered" evidence="3">
    <location>
        <begin position="28"/>
        <end position="214"/>
    </location>
</feature>
<feature type="compositionally biased region" description="Low complexity" evidence="3">
    <location>
        <begin position="133"/>
        <end position="143"/>
    </location>
</feature>
<dbReference type="PROSITE" id="PS50002">
    <property type="entry name" value="SH3"/>
    <property type="match status" value="1"/>
</dbReference>
<protein>
    <submittedName>
        <fullName evidence="5">RIMS-binding protein 2</fullName>
    </submittedName>
</protein>
<evidence type="ECO:0000256" key="1">
    <source>
        <dbReference type="ARBA" id="ARBA00022443"/>
    </source>
</evidence>
<organism evidence="5 6">
    <name type="scientific">Orchesella cincta</name>
    <name type="common">Springtail</name>
    <name type="synonym">Podura cincta</name>
    <dbReference type="NCBI Taxonomy" id="48709"/>
    <lineage>
        <taxon>Eukaryota</taxon>
        <taxon>Metazoa</taxon>
        <taxon>Ecdysozoa</taxon>
        <taxon>Arthropoda</taxon>
        <taxon>Hexapoda</taxon>
        <taxon>Collembola</taxon>
        <taxon>Entomobryomorpha</taxon>
        <taxon>Entomobryoidea</taxon>
        <taxon>Orchesellidae</taxon>
        <taxon>Orchesellinae</taxon>
        <taxon>Orchesella</taxon>
    </lineage>
</organism>
<dbReference type="Gene3D" id="2.30.30.40">
    <property type="entry name" value="SH3 Domains"/>
    <property type="match status" value="1"/>
</dbReference>
<feature type="compositionally biased region" description="Basic and acidic residues" evidence="3">
    <location>
        <begin position="108"/>
        <end position="120"/>
    </location>
</feature>
<dbReference type="SUPFAM" id="SSF50044">
    <property type="entry name" value="SH3-domain"/>
    <property type="match status" value="1"/>
</dbReference>
<dbReference type="InterPro" id="IPR040325">
    <property type="entry name" value="RIMBP1/2/3"/>
</dbReference>
<evidence type="ECO:0000259" key="4">
    <source>
        <dbReference type="PROSITE" id="PS50002"/>
    </source>
</evidence>